<evidence type="ECO:0000259" key="6">
    <source>
        <dbReference type="PROSITE" id="PS50994"/>
    </source>
</evidence>
<dbReference type="InterPro" id="IPR001584">
    <property type="entry name" value="Integrase_cat-core"/>
</dbReference>
<protein>
    <submittedName>
        <fullName evidence="7">IS30 family transposase</fullName>
    </submittedName>
</protein>
<keyword evidence="4" id="KW-0238">DNA-binding</keyword>
<evidence type="ECO:0000256" key="3">
    <source>
        <dbReference type="ARBA" id="ARBA00022578"/>
    </source>
</evidence>
<sequence>MAETYKQITLEERYQISAYLAAGFSRSAIAEQLGRSKSSISREINRNKGLRGYRPKQAHEKAMERRQMAFKAVKMTPELIHLIETKIREEWSPEQVSGWLLDEHNLQLSHERIYLHIWDEKAQGGDLYKHLRRQGKKYTKRCHSKNSRGQIKNRISIDERPAIVDAKTRVGDWEIDTVIGKGHQGVLVTLVERKTLYTLVAQVESKQATVVIKAAIDLLMPFKERVHTITADNGKEFAFHEEIAKQLQTKVYFAHPYHSWERGVNENTNGLLRQYFPKNTNLKNITQKQIDAVVYKLNNRPRKTLGYKTPEEMINRSLARTSHQ</sequence>
<evidence type="ECO:0000256" key="5">
    <source>
        <dbReference type="ARBA" id="ARBA00023172"/>
    </source>
</evidence>
<evidence type="ECO:0000256" key="2">
    <source>
        <dbReference type="ARBA" id="ARBA00006363"/>
    </source>
</evidence>
<comment type="similarity">
    <text evidence="2">Belongs to the transposase IS30 family.</text>
</comment>
<dbReference type="Gene3D" id="1.10.10.60">
    <property type="entry name" value="Homeodomain-like"/>
    <property type="match status" value="1"/>
</dbReference>
<evidence type="ECO:0000256" key="4">
    <source>
        <dbReference type="ARBA" id="ARBA00023125"/>
    </source>
</evidence>
<gene>
    <name evidence="7" type="ORF">ORQ98_15640</name>
</gene>
<name>A0ABT5UB31_9GAMM</name>
<evidence type="ECO:0000256" key="1">
    <source>
        <dbReference type="ARBA" id="ARBA00002190"/>
    </source>
</evidence>
<dbReference type="PANTHER" id="PTHR10948">
    <property type="entry name" value="TRANSPOSASE"/>
    <property type="match status" value="1"/>
</dbReference>
<dbReference type="SUPFAM" id="SSF46689">
    <property type="entry name" value="Homeodomain-like"/>
    <property type="match status" value="1"/>
</dbReference>
<evidence type="ECO:0000313" key="8">
    <source>
        <dbReference type="Proteomes" id="UP001528823"/>
    </source>
</evidence>
<dbReference type="InterPro" id="IPR051917">
    <property type="entry name" value="Transposase-Integrase"/>
</dbReference>
<dbReference type="InterPro" id="IPR053392">
    <property type="entry name" value="Transposase_IS30-like"/>
</dbReference>
<evidence type="ECO:0000313" key="7">
    <source>
        <dbReference type="EMBL" id="MDE1463395.1"/>
    </source>
</evidence>
<dbReference type="SUPFAM" id="SSF53098">
    <property type="entry name" value="Ribonuclease H-like"/>
    <property type="match status" value="1"/>
</dbReference>
<dbReference type="RefSeq" id="WP_274689733.1">
    <property type="nucleotide sequence ID" value="NZ_JAPMOU010000020.1"/>
</dbReference>
<dbReference type="Pfam" id="PF13936">
    <property type="entry name" value="HTH_38"/>
    <property type="match status" value="1"/>
</dbReference>
<dbReference type="NCBIfam" id="NF033563">
    <property type="entry name" value="transpos_IS30"/>
    <property type="match status" value="1"/>
</dbReference>
<comment type="function">
    <text evidence="1">Required for the transposition of the insertion element.</text>
</comment>
<dbReference type="PANTHER" id="PTHR10948:SF23">
    <property type="entry name" value="TRANSPOSASE INSI FOR INSERTION SEQUENCE ELEMENT IS30A-RELATED"/>
    <property type="match status" value="1"/>
</dbReference>
<dbReference type="PROSITE" id="PS01043">
    <property type="entry name" value="TRANSPOSASE_IS30"/>
    <property type="match status" value="1"/>
</dbReference>
<dbReference type="InterPro" id="IPR025246">
    <property type="entry name" value="IS30-like_HTH"/>
</dbReference>
<dbReference type="InterPro" id="IPR009057">
    <property type="entry name" value="Homeodomain-like_sf"/>
</dbReference>
<dbReference type="EMBL" id="JAPMOU010000020">
    <property type="protein sequence ID" value="MDE1463395.1"/>
    <property type="molecule type" value="Genomic_DNA"/>
</dbReference>
<keyword evidence="3" id="KW-0815">Transposition</keyword>
<comment type="caution">
    <text evidence="7">The sequence shown here is derived from an EMBL/GenBank/DDBJ whole genome shotgun (WGS) entry which is preliminary data.</text>
</comment>
<dbReference type="PROSITE" id="PS50994">
    <property type="entry name" value="INTEGRASE"/>
    <property type="match status" value="1"/>
</dbReference>
<reference evidence="7 8" key="1">
    <citation type="submission" date="2022-11" db="EMBL/GenBank/DDBJ databases">
        <title>Spartinivicinus poritis sp. nov., isolated from scleractinian coral Porites lutea.</title>
        <authorList>
            <person name="Zhang G."/>
            <person name="Cai L."/>
            <person name="Wei Q."/>
        </authorList>
    </citation>
    <scope>NUCLEOTIDE SEQUENCE [LARGE SCALE GENOMIC DNA]</scope>
    <source>
        <strain evidence="7 8">A2-2</strain>
    </source>
</reference>
<feature type="domain" description="Integrase catalytic" evidence="6">
    <location>
        <begin position="157"/>
        <end position="318"/>
    </location>
</feature>
<dbReference type="Gene3D" id="3.30.420.10">
    <property type="entry name" value="Ribonuclease H-like superfamily/Ribonuclease H"/>
    <property type="match status" value="1"/>
</dbReference>
<accession>A0ABT5UB31</accession>
<dbReference type="InterPro" id="IPR036397">
    <property type="entry name" value="RNaseH_sf"/>
</dbReference>
<keyword evidence="8" id="KW-1185">Reference proteome</keyword>
<proteinExistence type="inferred from homology"/>
<dbReference type="InterPro" id="IPR001598">
    <property type="entry name" value="Transposase_IS30_CS"/>
</dbReference>
<dbReference type="InterPro" id="IPR012337">
    <property type="entry name" value="RNaseH-like_sf"/>
</dbReference>
<dbReference type="Proteomes" id="UP001528823">
    <property type="component" value="Unassembled WGS sequence"/>
</dbReference>
<keyword evidence="5" id="KW-0233">DNA recombination</keyword>
<organism evidence="7 8">
    <name type="scientific">Spartinivicinus poritis</name>
    <dbReference type="NCBI Taxonomy" id="2994640"/>
    <lineage>
        <taxon>Bacteria</taxon>
        <taxon>Pseudomonadati</taxon>
        <taxon>Pseudomonadota</taxon>
        <taxon>Gammaproteobacteria</taxon>
        <taxon>Oceanospirillales</taxon>
        <taxon>Zooshikellaceae</taxon>
        <taxon>Spartinivicinus</taxon>
    </lineage>
</organism>